<sequence>MSGQKLPITILARLGHSIAYDAVNEIETAQAELVAHCQSVCLNLPLQPAAQGSKVSTIFWWDNFDRNVETASGAGSIHNTPGIVFQEHSAAAVMRQEDITIPKSKKRSIVVSSDNVDKRVAVNRKAEPPSFAEEQTRPALSDAEMFCSKLLVLWKSVRYLNSANQTKPRQLAKQSNMSYTHITLDVGAAIKAFHVVWNNPDAWSDIIIHQGYFHAIMAFFAVIGRFVEGSGFEDVLFQAGLCSSGSITGVMSGKHYNRCWLVHEAFSEALERLFIEQYLPTIPEKVEEFAQSDPAQETSLTNILNADTVLGKIYGDRQQKLHFSINTNDYDLRMLIWKKSLPLCFATNRVHYARYGTYYVGGLECIDSTHPGARQEIEDLGLSVRRNQLGIGQAIDMAGEQSYMRNAKTAGGVTQFAAKENTVAKWVMNRPYQTKFVESLLKLSGMSTTTSNPRKCRRSSEILKSNKMVEK</sequence>
<evidence type="ECO:0000313" key="2">
    <source>
        <dbReference type="Proteomes" id="UP001152795"/>
    </source>
</evidence>
<dbReference type="Proteomes" id="UP001152795">
    <property type="component" value="Unassembled WGS sequence"/>
</dbReference>
<keyword evidence="2" id="KW-1185">Reference proteome</keyword>
<reference evidence="1" key="1">
    <citation type="submission" date="2020-04" db="EMBL/GenBank/DDBJ databases">
        <authorList>
            <person name="Alioto T."/>
            <person name="Alioto T."/>
            <person name="Gomez Garrido J."/>
        </authorList>
    </citation>
    <scope>NUCLEOTIDE SEQUENCE</scope>
    <source>
        <strain evidence="1">A484AB</strain>
    </source>
</reference>
<dbReference type="AlphaFoldDB" id="A0A6S7LF19"/>
<accession>A0A6S7LF19</accession>
<organism evidence="1 2">
    <name type="scientific">Paramuricea clavata</name>
    <name type="common">Red gorgonian</name>
    <name type="synonym">Violescent sea-whip</name>
    <dbReference type="NCBI Taxonomy" id="317549"/>
    <lineage>
        <taxon>Eukaryota</taxon>
        <taxon>Metazoa</taxon>
        <taxon>Cnidaria</taxon>
        <taxon>Anthozoa</taxon>
        <taxon>Octocorallia</taxon>
        <taxon>Malacalcyonacea</taxon>
        <taxon>Plexauridae</taxon>
        <taxon>Paramuricea</taxon>
    </lineage>
</organism>
<dbReference type="PANTHER" id="PTHR47018">
    <property type="entry name" value="CXC DOMAIN-CONTAINING PROTEIN-RELATED"/>
    <property type="match status" value="1"/>
</dbReference>
<protein>
    <submittedName>
        <fullName evidence="1">Uncharacterized protein</fullName>
    </submittedName>
</protein>
<gene>
    <name evidence="1" type="ORF">PACLA_8A041357</name>
</gene>
<proteinExistence type="predicted"/>
<comment type="caution">
    <text evidence="1">The sequence shown here is derived from an EMBL/GenBank/DDBJ whole genome shotgun (WGS) entry which is preliminary data.</text>
</comment>
<dbReference type="OrthoDB" id="7303603at2759"/>
<dbReference type="PANTHER" id="PTHR47018:SF3">
    <property type="entry name" value="MYCBP-ASSOCIATED PROTEIN"/>
    <property type="match status" value="1"/>
</dbReference>
<evidence type="ECO:0000313" key="1">
    <source>
        <dbReference type="EMBL" id="CAB4031129.1"/>
    </source>
</evidence>
<name>A0A6S7LF19_PARCT</name>
<dbReference type="EMBL" id="CACRXK020017376">
    <property type="protein sequence ID" value="CAB4031129.1"/>
    <property type="molecule type" value="Genomic_DNA"/>
</dbReference>